<evidence type="ECO:0000313" key="2">
    <source>
        <dbReference type="Proteomes" id="UP000775213"/>
    </source>
</evidence>
<keyword evidence="2" id="KW-1185">Reference proteome</keyword>
<accession>A0AAV7HF97</accession>
<protein>
    <submittedName>
        <fullName evidence="1">Uncharacterized protein</fullName>
    </submittedName>
</protein>
<evidence type="ECO:0000313" key="1">
    <source>
        <dbReference type="EMBL" id="KAH0466795.1"/>
    </source>
</evidence>
<reference evidence="1 2" key="1">
    <citation type="journal article" date="2021" name="Hortic Res">
        <title>Chromosome-scale assembly of the Dendrobium chrysotoxum genome enhances the understanding of orchid evolution.</title>
        <authorList>
            <person name="Zhang Y."/>
            <person name="Zhang G.Q."/>
            <person name="Zhang D."/>
            <person name="Liu X.D."/>
            <person name="Xu X.Y."/>
            <person name="Sun W.H."/>
            <person name="Yu X."/>
            <person name="Zhu X."/>
            <person name="Wang Z.W."/>
            <person name="Zhao X."/>
            <person name="Zhong W.Y."/>
            <person name="Chen H."/>
            <person name="Yin W.L."/>
            <person name="Huang T."/>
            <person name="Niu S.C."/>
            <person name="Liu Z.J."/>
        </authorList>
    </citation>
    <scope>NUCLEOTIDE SEQUENCE [LARGE SCALE GENOMIC DNA]</scope>
    <source>
        <strain evidence="1">Lindl</strain>
    </source>
</reference>
<organism evidence="1 2">
    <name type="scientific">Dendrobium chrysotoxum</name>
    <name type="common">Orchid</name>
    <dbReference type="NCBI Taxonomy" id="161865"/>
    <lineage>
        <taxon>Eukaryota</taxon>
        <taxon>Viridiplantae</taxon>
        <taxon>Streptophyta</taxon>
        <taxon>Embryophyta</taxon>
        <taxon>Tracheophyta</taxon>
        <taxon>Spermatophyta</taxon>
        <taxon>Magnoliopsida</taxon>
        <taxon>Liliopsida</taxon>
        <taxon>Asparagales</taxon>
        <taxon>Orchidaceae</taxon>
        <taxon>Epidendroideae</taxon>
        <taxon>Malaxideae</taxon>
        <taxon>Dendrobiinae</taxon>
        <taxon>Dendrobium</taxon>
    </lineage>
</organism>
<dbReference type="Proteomes" id="UP000775213">
    <property type="component" value="Unassembled WGS sequence"/>
</dbReference>
<comment type="caution">
    <text evidence="1">The sequence shown here is derived from an EMBL/GenBank/DDBJ whole genome shotgun (WGS) entry which is preliminary data.</text>
</comment>
<dbReference type="AlphaFoldDB" id="A0AAV7HF97"/>
<gene>
    <name evidence="1" type="ORF">IEQ34_004033</name>
</gene>
<name>A0AAV7HF97_DENCH</name>
<sequence>MTKFLAKLPTITDAKPEPLLENSFSRSLSENPCESEAEPIPRMIPTVSASDTLEIELDNSSDLAILATCLRLVGISSESDCKKRLRSQDTTLTASAAEEMASAIETRSLTNLTRFRRLEETEGRW</sequence>
<dbReference type="EMBL" id="JAGFBR010000005">
    <property type="protein sequence ID" value="KAH0466795.1"/>
    <property type="molecule type" value="Genomic_DNA"/>
</dbReference>
<proteinExistence type="predicted"/>